<evidence type="ECO:0000256" key="1">
    <source>
        <dbReference type="ARBA" id="ARBA00022729"/>
    </source>
</evidence>
<evidence type="ECO:0008006" key="4">
    <source>
        <dbReference type="Google" id="ProtNLM"/>
    </source>
</evidence>
<keyword evidence="1" id="KW-0732">Signal</keyword>
<dbReference type="SUPFAM" id="SSF69318">
    <property type="entry name" value="Integrin alpha N-terminal domain"/>
    <property type="match status" value="1"/>
</dbReference>
<name>A0AAE4BP73_9BACT</name>
<dbReference type="Pfam" id="PF13517">
    <property type="entry name" value="FG-GAP_3"/>
    <property type="match status" value="2"/>
</dbReference>
<dbReference type="Proteomes" id="UP001185092">
    <property type="component" value="Unassembled WGS sequence"/>
</dbReference>
<dbReference type="PANTHER" id="PTHR46580:SF4">
    <property type="entry name" value="ATP_GTP-BINDING PROTEIN"/>
    <property type="match status" value="1"/>
</dbReference>
<dbReference type="EMBL" id="JAVDQD010000001">
    <property type="protein sequence ID" value="MDR6237654.1"/>
    <property type="molecule type" value="Genomic_DNA"/>
</dbReference>
<dbReference type="RefSeq" id="WP_309937121.1">
    <property type="nucleotide sequence ID" value="NZ_AP025305.1"/>
</dbReference>
<dbReference type="InterPro" id="IPR028994">
    <property type="entry name" value="Integrin_alpha_N"/>
</dbReference>
<protein>
    <recommendedName>
        <fullName evidence="4">VCBS repeat-containing protein</fullName>
    </recommendedName>
</protein>
<accession>A0AAE4BP73</accession>
<sequence>MRTCFLIAVLFFSQAGCLYSQDSSSLSLENYFSFEQNGMYTTGSVLADLNNDDFLDIVQANGNDMAPQPLTIYYNTGRSFGTSYNSRVDHYFSDIDYHTNLAVGDIDNDGFVDIVAVSPFNNFNKKCEGGKIKVYINNNGRFLESPSMVKNLNYSVFDVDLGDIDGDGDLDLAVACVGKCESNTNELISMPSFVFENKMGKIDFEKPFWSTYENYSAWSLNFADFNRDGKLDLALGHVADSLQAGAISIFFGNEHFLDIEPRWNGGVYDDVMGFSLTSGLLIEEKENAYPAILTTLMSTSNTNRESSGFYLYQTYDSSPVWKLNSKEMKYVDNPSYSAISDLNNDGISDLVLGYYSLRNCLNTSGAPLLVYSYDSLNESYLKSSPDSITQMKLGVNEQIAIGDINNECLVYQEAKRVLVNGEKVVTLNHNNVQVIDSVMINGEIVSHNNYNWCPNEFWLSLSNEIFINKKGMVYVSVFYKISRKKKLLRALWNPNFGSLIYSVSD</sequence>
<proteinExistence type="predicted"/>
<evidence type="ECO:0000313" key="2">
    <source>
        <dbReference type="EMBL" id="MDR6237654.1"/>
    </source>
</evidence>
<dbReference type="InterPro" id="IPR013517">
    <property type="entry name" value="FG-GAP"/>
</dbReference>
<dbReference type="Gene3D" id="2.130.10.130">
    <property type="entry name" value="Integrin alpha, N-terminal"/>
    <property type="match status" value="2"/>
</dbReference>
<organism evidence="2 3">
    <name type="scientific">Aureibacter tunicatorum</name>
    <dbReference type="NCBI Taxonomy" id="866807"/>
    <lineage>
        <taxon>Bacteria</taxon>
        <taxon>Pseudomonadati</taxon>
        <taxon>Bacteroidota</taxon>
        <taxon>Cytophagia</taxon>
        <taxon>Cytophagales</taxon>
        <taxon>Persicobacteraceae</taxon>
        <taxon>Aureibacter</taxon>
    </lineage>
</organism>
<evidence type="ECO:0000313" key="3">
    <source>
        <dbReference type="Proteomes" id="UP001185092"/>
    </source>
</evidence>
<reference evidence="2" key="1">
    <citation type="submission" date="2023-07" db="EMBL/GenBank/DDBJ databases">
        <title>Genomic Encyclopedia of Type Strains, Phase IV (KMG-IV): sequencing the most valuable type-strain genomes for metagenomic binning, comparative biology and taxonomic classification.</title>
        <authorList>
            <person name="Goeker M."/>
        </authorList>
    </citation>
    <scope>NUCLEOTIDE SEQUENCE</scope>
    <source>
        <strain evidence="2">DSM 26174</strain>
    </source>
</reference>
<comment type="caution">
    <text evidence="2">The sequence shown here is derived from an EMBL/GenBank/DDBJ whole genome shotgun (WGS) entry which is preliminary data.</text>
</comment>
<keyword evidence="3" id="KW-1185">Reference proteome</keyword>
<dbReference type="AlphaFoldDB" id="A0AAE4BP73"/>
<dbReference type="PANTHER" id="PTHR46580">
    <property type="entry name" value="SENSOR KINASE-RELATED"/>
    <property type="match status" value="1"/>
</dbReference>
<gene>
    <name evidence="2" type="ORF">HNQ88_000630</name>
</gene>